<dbReference type="Proteomes" id="UP000427825">
    <property type="component" value="Unassembled WGS sequence"/>
</dbReference>
<sequence>MRYSYSGNTCIFIVELIKNNREMSKVLGFMKQVARGLQVEGNFGT</sequence>
<feature type="non-terminal residue" evidence="1">
    <location>
        <position position="45"/>
    </location>
</feature>
<accession>A0A6H9QDP1</accession>
<evidence type="ECO:0000313" key="2">
    <source>
        <dbReference type="EMBL" id="KAA5494853.1"/>
    </source>
</evidence>
<name>A0A6H9QDP1_9BACE</name>
<evidence type="ECO:0000313" key="3">
    <source>
        <dbReference type="Proteomes" id="UP000368418"/>
    </source>
</evidence>
<reference evidence="3 4" key="1">
    <citation type="journal article" date="2019" name="Nat. Med.">
        <title>A library of human gut bacterial isolates paired with longitudinal multiomics data enables mechanistic microbiome research.</title>
        <authorList>
            <person name="Poyet M."/>
            <person name="Groussin M."/>
            <person name="Gibbons S.M."/>
            <person name="Avila-Pacheco J."/>
            <person name="Jiang X."/>
            <person name="Kearney S.M."/>
            <person name="Perrotta A.R."/>
            <person name="Berdy B."/>
            <person name="Zhao S."/>
            <person name="Lieberman T.D."/>
            <person name="Swanson P.K."/>
            <person name="Smith M."/>
            <person name="Roesemann S."/>
            <person name="Alexander J.E."/>
            <person name="Rich S.A."/>
            <person name="Livny J."/>
            <person name="Vlamakis H."/>
            <person name="Clish C."/>
            <person name="Bullock K."/>
            <person name="Deik A."/>
            <person name="Scott J."/>
            <person name="Pierce K.A."/>
            <person name="Xavier R.J."/>
            <person name="Alm E.J."/>
        </authorList>
    </citation>
    <scope>NUCLEOTIDE SEQUENCE [LARGE SCALE GENOMIC DNA]</scope>
    <source>
        <strain evidence="2 3">BIOML-A19</strain>
        <strain evidence="1 4">BIOML-A25</strain>
    </source>
</reference>
<dbReference type="EMBL" id="VVYJ01000007">
    <property type="protein sequence ID" value="KAA5475819.1"/>
    <property type="molecule type" value="Genomic_DNA"/>
</dbReference>
<evidence type="ECO:0000313" key="1">
    <source>
        <dbReference type="EMBL" id="KAA5475819.1"/>
    </source>
</evidence>
<dbReference type="AlphaFoldDB" id="A0A6H9QDP1"/>
<comment type="caution">
    <text evidence="1">The sequence shown here is derived from an EMBL/GenBank/DDBJ whole genome shotgun (WGS) entry which is preliminary data.</text>
</comment>
<dbReference type="Proteomes" id="UP000368418">
    <property type="component" value="Unassembled WGS sequence"/>
</dbReference>
<organism evidence="1 4">
    <name type="scientific">Bacteroides caccae</name>
    <dbReference type="NCBI Taxonomy" id="47678"/>
    <lineage>
        <taxon>Bacteria</taxon>
        <taxon>Pseudomonadati</taxon>
        <taxon>Bacteroidota</taxon>
        <taxon>Bacteroidia</taxon>
        <taxon>Bacteroidales</taxon>
        <taxon>Bacteroidaceae</taxon>
        <taxon>Bacteroides</taxon>
    </lineage>
</organism>
<gene>
    <name evidence="2" type="ORF">F2Y31_20645</name>
    <name evidence="1" type="ORF">F2Y39_13010</name>
</gene>
<protein>
    <submittedName>
        <fullName evidence="1">Recombinase</fullName>
    </submittedName>
</protein>
<proteinExistence type="predicted"/>
<dbReference type="EMBL" id="VVYD01000028">
    <property type="protein sequence ID" value="KAA5494853.1"/>
    <property type="molecule type" value="Genomic_DNA"/>
</dbReference>
<evidence type="ECO:0000313" key="4">
    <source>
        <dbReference type="Proteomes" id="UP000427825"/>
    </source>
</evidence>